<keyword evidence="4 6" id="KW-1133">Transmembrane helix</keyword>
<dbReference type="GO" id="GO:0022857">
    <property type="term" value="F:transmembrane transporter activity"/>
    <property type="evidence" value="ECO:0007669"/>
    <property type="project" value="InterPro"/>
</dbReference>
<feature type="transmembrane region" description="Helical" evidence="6">
    <location>
        <begin position="160"/>
        <end position="182"/>
    </location>
</feature>
<feature type="transmembrane region" description="Helical" evidence="6">
    <location>
        <begin position="218"/>
        <end position="239"/>
    </location>
</feature>
<reference evidence="7 8" key="1">
    <citation type="submission" date="2017-03" db="EMBL/GenBank/DDBJ databases">
        <title>Genomes of endolithic fungi from Antarctica.</title>
        <authorList>
            <person name="Coleine C."/>
            <person name="Masonjones S."/>
            <person name="Stajich J.E."/>
        </authorList>
    </citation>
    <scope>NUCLEOTIDE SEQUENCE [LARGE SCALE GENOMIC DNA]</scope>
    <source>
        <strain evidence="7 8">CCFEE 6314</strain>
    </source>
</reference>
<name>A0A438NAR1_EXOME</name>
<keyword evidence="5 6" id="KW-0472">Membrane</keyword>
<feature type="transmembrane region" description="Helical" evidence="6">
    <location>
        <begin position="260"/>
        <end position="281"/>
    </location>
</feature>
<dbReference type="Proteomes" id="UP000288859">
    <property type="component" value="Unassembled WGS sequence"/>
</dbReference>
<dbReference type="OrthoDB" id="2417308at2759"/>
<evidence type="ECO:0000256" key="2">
    <source>
        <dbReference type="ARBA" id="ARBA00022448"/>
    </source>
</evidence>
<dbReference type="PIRSF" id="PIRSF006060">
    <property type="entry name" value="AA_transporter"/>
    <property type="match status" value="1"/>
</dbReference>
<dbReference type="PANTHER" id="PTHR45649:SF16">
    <property type="entry name" value="7-KETO 8-AMINOPELARGONIC ACID TRANSPORTER"/>
    <property type="match status" value="1"/>
</dbReference>
<evidence type="ECO:0000313" key="7">
    <source>
        <dbReference type="EMBL" id="RVX72706.1"/>
    </source>
</evidence>
<evidence type="ECO:0000256" key="5">
    <source>
        <dbReference type="ARBA" id="ARBA00023136"/>
    </source>
</evidence>
<evidence type="ECO:0000313" key="8">
    <source>
        <dbReference type="Proteomes" id="UP000288859"/>
    </source>
</evidence>
<accession>A0A438NAR1</accession>
<dbReference type="VEuPathDB" id="FungiDB:PV10_02179"/>
<dbReference type="GO" id="GO:0016020">
    <property type="term" value="C:membrane"/>
    <property type="evidence" value="ECO:0007669"/>
    <property type="project" value="UniProtKB-SubCell"/>
</dbReference>
<feature type="transmembrane region" description="Helical" evidence="6">
    <location>
        <begin position="79"/>
        <end position="103"/>
    </location>
</feature>
<feature type="transmembrane region" description="Helical" evidence="6">
    <location>
        <begin position="194"/>
        <end position="212"/>
    </location>
</feature>
<feature type="transmembrane region" description="Helical" evidence="6">
    <location>
        <begin position="353"/>
        <end position="380"/>
    </location>
</feature>
<keyword evidence="3 6" id="KW-0812">Transmembrane</keyword>
<dbReference type="PANTHER" id="PTHR45649">
    <property type="entry name" value="AMINO-ACID PERMEASE BAT1"/>
    <property type="match status" value="1"/>
</dbReference>
<proteinExistence type="predicted"/>
<sequence length="539" mass="59039">MSKLVDNAELHKSTSAASKAETIVTTDNGNGNEGHSRQMQVTFNLWSTLGLVYSITATPLGVGSYLTFSLILGGSPFYIYGYMFAVSLNIILCVALAEAASMYPHPSGKRNLNLPGEGDAAEHQAHLRNAGHIYWVGKLAPEKWALSLSYWTGVLTSSAWFFWNAGTYLLTAQILLAGVMVLHPDYVQEPWHTVLVAWLQAIISVIWNIPLFKTWPYALKAMVIVTNVGVLYLAISLLVRTNPKQSAHSVFVEVINESGWASSGVVFFLGLLPGTTAINGFDSASHMVEEMPDPARQVPQVMVGNALLSGFLGLPMTIIFCFCISNRDNLLAPVGGVTVIQIFKDSLDSEALFIISTILYVVVTLVAATAVTTTCSRVWWSFSTHHGLPFSSWFSVIDTTAYWAVPTNAILAIAVSSCLVLLLNLGPSFVLAALFSTANICFYLSYFITIVCFLKKKWQHGLPPHYFNLGGLLGNVICITSAIWSIFASVWLLFPYYLPVTPLLMNYSVVVLAVPIALFSVDWMLRARKSYIIPSPLLI</sequence>
<feature type="transmembrane region" description="Helical" evidence="6">
    <location>
        <begin position="51"/>
        <end position="72"/>
    </location>
</feature>
<feature type="transmembrane region" description="Helical" evidence="6">
    <location>
        <begin position="301"/>
        <end position="323"/>
    </location>
</feature>
<dbReference type="InterPro" id="IPR002293">
    <property type="entry name" value="AA/rel_permease1"/>
</dbReference>
<evidence type="ECO:0000256" key="4">
    <source>
        <dbReference type="ARBA" id="ARBA00022989"/>
    </source>
</evidence>
<gene>
    <name evidence="7" type="ORF">B0A52_04104</name>
</gene>
<dbReference type="AlphaFoldDB" id="A0A438NAR1"/>
<comment type="caution">
    <text evidence="7">The sequence shown here is derived from an EMBL/GenBank/DDBJ whole genome shotgun (WGS) entry which is preliminary data.</text>
</comment>
<comment type="subcellular location">
    <subcellularLocation>
        <location evidence="1">Membrane</location>
        <topology evidence="1">Multi-pass membrane protein</topology>
    </subcellularLocation>
</comment>
<organism evidence="7 8">
    <name type="scientific">Exophiala mesophila</name>
    <name type="common">Black yeast-like fungus</name>
    <dbReference type="NCBI Taxonomy" id="212818"/>
    <lineage>
        <taxon>Eukaryota</taxon>
        <taxon>Fungi</taxon>
        <taxon>Dikarya</taxon>
        <taxon>Ascomycota</taxon>
        <taxon>Pezizomycotina</taxon>
        <taxon>Eurotiomycetes</taxon>
        <taxon>Chaetothyriomycetidae</taxon>
        <taxon>Chaetothyriales</taxon>
        <taxon>Herpotrichiellaceae</taxon>
        <taxon>Exophiala</taxon>
    </lineage>
</organism>
<dbReference type="Pfam" id="PF13520">
    <property type="entry name" value="AA_permease_2"/>
    <property type="match status" value="1"/>
</dbReference>
<evidence type="ECO:0000256" key="3">
    <source>
        <dbReference type="ARBA" id="ARBA00022692"/>
    </source>
</evidence>
<feature type="transmembrane region" description="Helical" evidence="6">
    <location>
        <begin position="504"/>
        <end position="525"/>
    </location>
</feature>
<evidence type="ECO:0008006" key="9">
    <source>
        <dbReference type="Google" id="ProtNLM"/>
    </source>
</evidence>
<protein>
    <recommendedName>
        <fullName evidence="9">Amino acid permease/ SLC12A domain-containing protein</fullName>
    </recommendedName>
</protein>
<dbReference type="EMBL" id="NAJM01000011">
    <property type="protein sequence ID" value="RVX72706.1"/>
    <property type="molecule type" value="Genomic_DNA"/>
</dbReference>
<evidence type="ECO:0000256" key="1">
    <source>
        <dbReference type="ARBA" id="ARBA00004141"/>
    </source>
</evidence>
<dbReference type="Gene3D" id="1.20.1740.10">
    <property type="entry name" value="Amino acid/polyamine transporter I"/>
    <property type="match status" value="1"/>
</dbReference>
<feature type="transmembrane region" description="Helical" evidence="6">
    <location>
        <begin position="401"/>
        <end position="423"/>
    </location>
</feature>
<feature type="transmembrane region" description="Helical" evidence="6">
    <location>
        <begin position="466"/>
        <end position="492"/>
    </location>
</feature>
<keyword evidence="2" id="KW-0813">Transport</keyword>
<evidence type="ECO:0000256" key="6">
    <source>
        <dbReference type="SAM" id="Phobius"/>
    </source>
</evidence>
<feature type="transmembrane region" description="Helical" evidence="6">
    <location>
        <begin position="429"/>
        <end position="454"/>
    </location>
</feature>